<evidence type="ECO:0000259" key="5">
    <source>
        <dbReference type="PROSITE" id="PS50977"/>
    </source>
</evidence>
<feature type="domain" description="HTH tetR-type" evidence="5">
    <location>
        <begin position="13"/>
        <end position="73"/>
    </location>
</feature>
<evidence type="ECO:0000256" key="3">
    <source>
        <dbReference type="ARBA" id="ARBA00023163"/>
    </source>
</evidence>
<name>A0A543NME9_9ACTN</name>
<gene>
    <name evidence="6" type="ORF">FHX37_2997</name>
</gene>
<sequence length="215" mass="23245">MARDTARTQRPSEGTRDRLIDAAGTVLREEGYAGASARAIATSAGANPALVFYHFGGVDQLLLAALDRSSARRMELHQATAAQATTLEELVEAATTIYRTDLEHGYLAQFCELVAAAVTKPALRAEISSRSEPWIAFIEHHWERVVGGSPLGRLLPAREVAFAAVTYYLGVNLFSVLDEDSSRTDAVLDLAHRVAPRAKLLTMRFPGSGPSPEGR</sequence>
<dbReference type="PANTHER" id="PTHR47506">
    <property type="entry name" value="TRANSCRIPTIONAL REGULATORY PROTEIN"/>
    <property type="match status" value="1"/>
</dbReference>
<evidence type="ECO:0000313" key="7">
    <source>
        <dbReference type="Proteomes" id="UP000317422"/>
    </source>
</evidence>
<dbReference type="Proteomes" id="UP000317422">
    <property type="component" value="Unassembled WGS sequence"/>
</dbReference>
<evidence type="ECO:0000313" key="6">
    <source>
        <dbReference type="EMBL" id="TQN33003.1"/>
    </source>
</evidence>
<dbReference type="Gene3D" id="1.10.10.60">
    <property type="entry name" value="Homeodomain-like"/>
    <property type="match status" value="1"/>
</dbReference>
<evidence type="ECO:0000256" key="2">
    <source>
        <dbReference type="ARBA" id="ARBA00023125"/>
    </source>
</evidence>
<evidence type="ECO:0000256" key="1">
    <source>
        <dbReference type="ARBA" id="ARBA00023015"/>
    </source>
</evidence>
<dbReference type="PROSITE" id="PS50977">
    <property type="entry name" value="HTH_TETR_2"/>
    <property type="match status" value="1"/>
</dbReference>
<dbReference type="EMBL" id="VFQC01000001">
    <property type="protein sequence ID" value="TQN33003.1"/>
    <property type="molecule type" value="Genomic_DNA"/>
</dbReference>
<dbReference type="InterPro" id="IPR009057">
    <property type="entry name" value="Homeodomain-like_sf"/>
</dbReference>
<keyword evidence="3" id="KW-0804">Transcription</keyword>
<proteinExistence type="predicted"/>
<dbReference type="Gene3D" id="1.10.357.10">
    <property type="entry name" value="Tetracycline Repressor, domain 2"/>
    <property type="match status" value="1"/>
</dbReference>
<dbReference type="GO" id="GO:0003677">
    <property type="term" value="F:DNA binding"/>
    <property type="evidence" value="ECO:0007669"/>
    <property type="project" value="UniProtKB-UniRule"/>
</dbReference>
<feature type="DNA-binding region" description="H-T-H motif" evidence="4">
    <location>
        <begin position="36"/>
        <end position="55"/>
    </location>
</feature>
<dbReference type="Pfam" id="PF00440">
    <property type="entry name" value="TetR_N"/>
    <property type="match status" value="1"/>
</dbReference>
<accession>A0A543NME9</accession>
<dbReference type="PRINTS" id="PR00455">
    <property type="entry name" value="HTHTETR"/>
</dbReference>
<dbReference type="AlphaFoldDB" id="A0A543NME9"/>
<dbReference type="PANTHER" id="PTHR47506:SF3">
    <property type="entry name" value="HTH-TYPE TRANSCRIPTIONAL REGULATOR LMRA"/>
    <property type="match status" value="1"/>
</dbReference>
<evidence type="ECO:0000256" key="4">
    <source>
        <dbReference type="PROSITE-ProRule" id="PRU00335"/>
    </source>
</evidence>
<protein>
    <submittedName>
        <fullName evidence="6">TetR family transcriptional regulator</fullName>
    </submittedName>
</protein>
<keyword evidence="1" id="KW-0805">Transcription regulation</keyword>
<dbReference type="SUPFAM" id="SSF46689">
    <property type="entry name" value="Homeodomain-like"/>
    <property type="match status" value="1"/>
</dbReference>
<keyword evidence="2 4" id="KW-0238">DNA-binding</keyword>
<organism evidence="6 7">
    <name type="scientific">Haloactinospora alba</name>
    <dbReference type="NCBI Taxonomy" id="405555"/>
    <lineage>
        <taxon>Bacteria</taxon>
        <taxon>Bacillati</taxon>
        <taxon>Actinomycetota</taxon>
        <taxon>Actinomycetes</taxon>
        <taxon>Streptosporangiales</taxon>
        <taxon>Nocardiopsidaceae</taxon>
        <taxon>Haloactinospora</taxon>
    </lineage>
</organism>
<dbReference type="RefSeq" id="WP_246062298.1">
    <property type="nucleotide sequence ID" value="NZ_VFQC01000001.1"/>
</dbReference>
<reference evidence="6 7" key="1">
    <citation type="submission" date="2019-06" db="EMBL/GenBank/DDBJ databases">
        <title>Sequencing the genomes of 1000 actinobacteria strains.</title>
        <authorList>
            <person name="Klenk H.-P."/>
        </authorList>
    </citation>
    <scope>NUCLEOTIDE SEQUENCE [LARGE SCALE GENOMIC DNA]</scope>
    <source>
        <strain evidence="6 7">DSM 45015</strain>
    </source>
</reference>
<comment type="caution">
    <text evidence="6">The sequence shown here is derived from an EMBL/GenBank/DDBJ whole genome shotgun (WGS) entry which is preliminary data.</text>
</comment>
<keyword evidence="7" id="KW-1185">Reference proteome</keyword>
<dbReference type="InterPro" id="IPR001647">
    <property type="entry name" value="HTH_TetR"/>
</dbReference>